<feature type="binding site" evidence="2">
    <location>
        <begin position="13"/>
        <end position="16"/>
    </location>
    <ligand>
        <name>FAD</name>
        <dbReference type="ChEBI" id="CHEBI:57692"/>
    </ligand>
</feature>
<dbReference type="Proteomes" id="UP000198440">
    <property type="component" value="Unassembled WGS sequence"/>
</dbReference>
<evidence type="ECO:0000256" key="2">
    <source>
        <dbReference type="PIRSR" id="PIRSR011396-2"/>
    </source>
</evidence>
<dbReference type="InterPro" id="IPR050816">
    <property type="entry name" value="Flavin-dep_Halogenase_NPB"/>
</dbReference>
<dbReference type="PIRSF" id="PIRSF011396">
    <property type="entry name" value="Trp_halogenase"/>
    <property type="match status" value="1"/>
</dbReference>
<dbReference type="GO" id="GO:0004497">
    <property type="term" value="F:monooxygenase activity"/>
    <property type="evidence" value="ECO:0007669"/>
    <property type="project" value="InterPro"/>
</dbReference>
<evidence type="ECO:0000313" key="3">
    <source>
        <dbReference type="EMBL" id="SNS49896.1"/>
    </source>
</evidence>
<keyword evidence="2" id="KW-0274">FAD</keyword>
<dbReference type="Pfam" id="PF04820">
    <property type="entry name" value="Trp_halogenase"/>
    <property type="match status" value="1"/>
</dbReference>
<evidence type="ECO:0000256" key="1">
    <source>
        <dbReference type="PIRSR" id="PIRSR011396-1"/>
    </source>
</evidence>
<name>A0A239EYZ7_9RHOB</name>
<feature type="binding site" evidence="2">
    <location>
        <position position="350"/>
    </location>
    <ligand>
        <name>FAD</name>
        <dbReference type="ChEBI" id="CHEBI:57692"/>
    </ligand>
</feature>
<dbReference type="GO" id="GO:0000166">
    <property type="term" value="F:nucleotide binding"/>
    <property type="evidence" value="ECO:0007669"/>
    <property type="project" value="UniProtKB-KW"/>
</dbReference>
<dbReference type="PANTHER" id="PTHR43747">
    <property type="entry name" value="FAD-BINDING PROTEIN"/>
    <property type="match status" value="1"/>
</dbReference>
<evidence type="ECO:0000313" key="4">
    <source>
        <dbReference type="Proteomes" id="UP000198440"/>
    </source>
</evidence>
<dbReference type="InterPro" id="IPR006905">
    <property type="entry name" value="Flavin_halogenase"/>
</dbReference>
<dbReference type="EMBL" id="FZON01000017">
    <property type="protein sequence ID" value="SNS49896.1"/>
    <property type="molecule type" value="Genomic_DNA"/>
</dbReference>
<feature type="binding site" evidence="2">
    <location>
        <position position="341"/>
    </location>
    <ligand>
        <name>FAD</name>
        <dbReference type="ChEBI" id="CHEBI:57692"/>
    </ligand>
</feature>
<dbReference type="AlphaFoldDB" id="A0A239EYZ7"/>
<dbReference type="Gene3D" id="3.50.50.60">
    <property type="entry name" value="FAD/NAD(P)-binding domain"/>
    <property type="match status" value="1"/>
</dbReference>
<reference evidence="3 4" key="1">
    <citation type="submission" date="2017-06" db="EMBL/GenBank/DDBJ databases">
        <authorList>
            <person name="Kim H.J."/>
            <person name="Triplett B.A."/>
        </authorList>
    </citation>
    <scope>NUCLEOTIDE SEQUENCE [LARGE SCALE GENOMIC DNA]</scope>
    <source>
        <strain evidence="3 4">DSM 11445</strain>
    </source>
</reference>
<dbReference type="SUPFAM" id="SSF51905">
    <property type="entry name" value="FAD/NAD(P)-binding domain"/>
    <property type="match status" value="1"/>
</dbReference>
<feature type="binding site" evidence="2">
    <location>
        <position position="354"/>
    </location>
    <ligand>
        <name>FAD</name>
        <dbReference type="ChEBI" id="CHEBI:57692"/>
    </ligand>
</feature>
<feature type="binding site" evidence="2">
    <location>
        <position position="84"/>
    </location>
    <ligand>
        <name>7-chloro-L-tryptophan</name>
        <dbReference type="ChEBI" id="CHEBI:58713"/>
    </ligand>
</feature>
<feature type="active site" evidence="1">
    <location>
        <position position="84"/>
    </location>
</feature>
<organism evidence="3 4">
    <name type="scientific">Antarctobacter heliothermus</name>
    <dbReference type="NCBI Taxonomy" id="74033"/>
    <lineage>
        <taxon>Bacteria</taxon>
        <taxon>Pseudomonadati</taxon>
        <taxon>Pseudomonadota</taxon>
        <taxon>Alphaproteobacteria</taxon>
        <taxon>Rhodobacterales</taxon>
        <taxon>Roseobacteraceae</taxon>
        <taxon>Antarctobacter</taxon>
    </lineage>
</organism>
<sequence length="543" mass="60392">MTAPIRKITIVGGGTAGWLAASLLNSLLREKRPPEDAIQITLIESPDIPTVGVGEATVPNMPRTLADCGISEAEFFRCCNASFKLGVLFDHWNVDADGQPISYVNPFDAPPPLNGAPLAAYYLKYGAGDLDFVHLFSPCLDLRDGLRGPRPFRAGEFAQGAGFAYHLDAGKFSALLRDTCIARGVVHVFDNLQDVELDETGKVAALHLEKGGRHDVELVLDCTGFRGLIINKALGSEFISYSKYLANDRAMAVQVPHLSDDIEPMTRSTAMGAGWTWRVPLFNRVGTGYVFSSAHRTDEQARDELMAWVGSAGEGLEPRVIPMRIGRNRENWVKNCVAVGLSGGFIEPLESTAIHMIDMAVRALITYFPDTSYAAPLRHRYNRQMERLYDEVRDFICLHYALGNRTDSPYWIDAREELEVSDALAENLALWRHALPQPGDLDSAVLFSAQVYQAVLLGKRVYEMGYKADNFAAGYALDEDRWWEFVAQRRARYAEFADRAANHRHLLREIRGELMGRERRAVERGEAVNVPRAAPDLAESSML</sequence>
<dbReference type="OrthoDB" id="462203at2"/>
<proteinExistence type="predicted"/>
<dbReference type="InterPro" id="IPR033856">
    <property type="entry name" value="Trp_halogen"/>
</dbReference>
<dbReference type="PANTHER" id="PTHR43747:SF4">
    <property type="entry name" value="FLAVIN-DEPENDENT TRYPTOPHAN HALOGENASE"/>
    <property type="match status" value="1"/>
</dbReference>
<keyword evidence="2" id="KW-0547">Nucleotide-binding</keyword>
<keyword evidence="2" id="KW-0285">Flavoprotein</keyword>
<protein>
    <submittedName>
        <fullName evidence="3">Tryptophan halogenase</fullName>
    </submittedName>
</protein>
<accession>A0A239EYZ7</accession>
<dbReference type="RefSeq" id="WP_089277912.1">
    <property type="nucleotide sequence ID" value="NZ_FZON01000017.1"/>
</dbReference>
<dbReference type="InterPro" id="IPR036188">
    <property type="entry name" value="FAD/NAD-bd_sf"/>
</dbReference>
<gene>
    <name evidence="3" type="ORF">SAMN04488078_101765</name>
</gene>